<dbReference type="InterPro" id="IPR010982">
    <property type="entry name" value="Lambda_DNA-bd_dom_sf"/>
</dbReference>
<dbReference type="EMBL" id="JAMGZK010000054">
    <property type="protein sequence ID" value="MCU6666596.1"/>
    <property type="molecule type" value="Genomic_DNA"/>
</dbReference>
<organism evidence="6 7">
    <name type="scientific">Silvania hatchlandensis</name>
    <dbReference type="NCBI Taxonomy" id="2926469"/>
    <lineage>
        <taxon>Bacteria</taxon>
        <taxon>Pseudomonadati</taxon>
        <taxon>Pseudomonadota</taxon>
        <taxon>Gammaproteobacteria</taxon>
        <taxon>Enterobacterales</taxon>
        <taxon>Enterobacteriaceae</taxon>
        <taxon>Silvania</taxon>
    </lineage>
</organism>
<reference evidence="6" key="1">
    <citation type="submission" date="2022-05" db="EMBL/GenBank/DDBJ databases">
        <title>Description of a novel species of Leclercia; Leclercia tamurae and the Proposal for a Novel Genus Silvania gen. nov. Containing Two Novel Species Silvania hatchlandensis sp. nov. and Silvania confinis sp. nov. Isolated from the Rhizosphere of Oak.</title>
        <authorList>
            <person name="Maddock D.W."/>
            <person name="Brady C.L."/>
            <person name="Denman S."/>
            <person name="Arnold D."/>
        </authorList>
    </citation>
    <scope>NUCLEOTIDE SEQUENCE</scope>
    <source>
        <strain evidence="6">H19S6</strain>
    </source>
</reference>
<dbReference type="PROSITE" id="PS50932">
    <property type="entry name" value="HTH_LACI_2"/>
    <property type="match status" value="1"/>
</dbReference>
<keyword evidence="7" id="KW-1185">Reference proteome</keyword>
<evidence type="ECO:0000256" key="4">
    <source>
        <dbReference type="ARBA" id="ARBA00023163"/>
    </source>
</evidence>
<dbReference type="Gene3D" id="1.10.260.40">
    <property type="entry name" value="lambda repressor-like DNA-binding domains"/>
    <property type="match status" value="1"/>
</dbReference>
<dbReference type="Pfam" id="PF13407">
    <property type="entry name" value="Peripla_BP_4"/>
    <property type="match status" value="1"/>
</dbReference>
<keyword evidence="2" id="KW-0805">Transcription regulation</keyword>
<comment type="caution">
    <text evidence="6">The sequence shown here is derived from an EMBL/GenBank/DDBJ whole genome shotgun (WGS) entry which is preliminary data.</text>
</comment>
<evidence type="ECO:0000256" key="2">
    <source>
        <dbReference type="ARBA" id="ARBA00023015"/>
    </source>
</evidence>
<keyword evidence="4" id="KW-0804">Transcription</keyword>
<dbReference type="RefSeq" id="WP_271284099.1">
    <property type="nucleotide sequence ID" value="NZ_JAMGZK010000054.1"/>
</dbReference>
<dbReference type="InterPro" id="IPR025997">
    <property type="entry name" value="SBP_2_dom"/>
</dbReference>
<evidence type="ECO:0000259" key="5">
    <source>
        <dbReference type="PROSITE" id="PS50932"/>
    </source>
</evidence>
<dbReference type="GO" id="GO:0055085">
    <property type="term" value="P:transmembrane transport"/>
    <property type="evidence" value="ECO:0007669"/>
    <property type="project" value="UniProtKB-ARBA"/>
</dbReference>
<evidence type="ECO:0000313" key="6">
    <source>
        <dbReference type="EMBL" id="MCU6666596.1"/>
    </source>
</evidence>
<dbReference type="Pfam" id="PF00356">
    <property type="entry name" value="LacI"/>
    <property type="match status" value="1"/>
</dbReference>
<dbReference type="GO" id="GO:0000976">
    <property type="term" value="F:transcription cis-regulatory region binding"/>
    <property type="evidence" value="ECO:0007669"/>
    <property type="project" value="TreeGrafter"/>
</dbReference>
<dbReference type="PANTHER" id="PTHR30146">
    <property type="entry name" value="LACI-RELATED TRANSCRIPTIONAL REPRESSOR"/>
    <property type="match status" value="1"/>
</dbReference>
<evidence type="ECO:0000313" key="7">
    <source>
        <dbReference type="Proteomes" id="UP001063816"/>
    </source>
</evidence>
<gene>
    <name evidence="6" type="ORF">M8014_19860</name>
</gene>
<dbReference type="CDD" id="cd06274">
    <property type="entry name" value="PBP1_FruR"/>
    <property type="match status" value="1"/>
</dbReference>
<keyword evidence="3 6" id="KW-0238">DNA-binding</keyword>
<dbReference type="GO" id="GO:0003700">
    <property type="term" value="F:DNA-binding transcription factor activity"/>
    <property type="evidence" value="ECO:0007669"/>
    <property type="project" value="TreeGrafter"/>
</dbReference>
<dbReference type="SMART" id="SM00354">
    <property type="entry name" value="HTH_LACI"/>
    <property type="match status" value="1"/>
</dbReference>
<dbReference type="PANTHER" id="PTHR30146:SF45">
    <property type="entry name" value="CATABOLITE REPRESSOR_ACTIVATOR"/>
    <property type="match status" value="1"/>
</dbReference>
<dbReference type="Gene3D" id="3.40.50.2300">
    <property type="match status" value="2"/>
</dbReference>
<name>A0A9J6Q7A0_9ENTR</name>
<dbReference type="Proteomes" id="UP001063816">
    <property type="component" value="Unassembled WGS sequence"/>
</dbReference>
<protein>
    <submittedName>
        <fullName evidence="6">LacI family DNA-binding transcriptional regulator</fullName>
    </submittedName>
</protein>
<dbReference type="CDD" id="cd01392">
    <property type="entry name" value="HTH_LacI"/>
    <property type="match status" value="1"/>
</dbReference>
<evidence type="ECO:0000256" key="3">
    <source>
        <dbReference type="ARBA" id="ARBA00023125"/>
    </source>
</evidence>
<proteinExistence type="predicted"/>
<accession>A0A9J6Q7A0</accession>
<sequence length="338" mass="37823">MAKTVETIATALNISITTVRLVLNNKAQQYRISEKTQKRINDYVAEHGYTVNHAARSLKLNKTDTLGLIIPRLSNVFFATLAEKLEIRCREAGYQLMISCTYSDLQQENALVDALIDRNVDGLFVVPSSLQAQNHHLKRTSRPLVLLDRDFDGTDTSLVVSDNRRGSTALTQAMFSAGQLPIFFMAGDTEQPTIKERMKGYTSVLEAQGIEDCQQWILETAHNRREDGEKLMQQFLARHNAAPPAFIASSLPVLEGALSVLRSHFGYIPADINIGTFDEHPMLGFLSNNIWSVRQNEDAWAEKAVDAMMQIINGAEQKNLRAIIPMTLIHRARASGHF</sequence>
<dbReference type="InterPro" id="IPR000843">
    <property type="entry name" value="HTH_LacI"/>
</dbReference>
<evidence type="ECO:0000256" key="1">
    <source>
        <dbReference type="ARBA" id="ARBA00022491"/>
    </source>
</evidence>
<keyword evidence="1" id="KW-0678">Repressor</keyword>
<feature type="domain" description="HTH lacI-type" evidence="5">
    <location>
        <begin position="3"/>
        <end position="60"/>
    </location>
</feature>
<dbReference type="SUPFAM" id="SSF53822">
    <property type="entry name" value="Periplasmic binding protein-like I"/>
    <property type="match status" value="1"/>
</dbReference>
<dbReference type="AlphaFoldDB" id="A0A9J6Q7A0"/>
<dbReference type="InterPro" id="IPR028082">
    <property type="entry name" value="Peripla_BP_I"/>
</dbReference>
<dbReference type="SUPFAM" id="SSF47413">
    <property type="entry name" value="lambda repressor-like DNA-binding domains"/>
    <property type="match status" value="1"/>
</dbReference>